<dbReference type="OrthoDB" id="285674at2759"/>
<protein>
    <recommendedName>
        <fullName evidence="3">mannose-1-phosphate guanylyltransferase</fullName>
        <ecNumber evidence="3">2.7.7.13</ecNumber>
    </recommendedName>
</protein>
<organism evidence="7 8">
    <name type="scientific">Caulochytrium protostelioides</name>
    <dbReference type="NCBI Taxonomy" id="1555241"/>
    <lineage>
        <taxon>Eukaryota</taxon>
        <taxon>Fungi</taxon>
        <taxon>Fungi incertae sedis</taxon>
        <taxon>Chytridiomycota</taxon>
        <taxon>Chytridiomycota incertae sedis</taxon>
        <taxon>Chytridiomycetes</taxon>
        <taxon>Caulochytriales</taxon>
        <taxon>Caulochytriaceae</taxon>
        <taxon>Caulochytrium</taxon>
    </lineage>
</organism>
<dbReference type="InterPro" id="IPR050486">
    <property type="entry name" value="Mannose-1P_guanyltransferase"/>
</dbReference>
<dbReference type="InterPro" id="IPR056729">
    <property type="entry name" value="GMPPB_C"/>
</dbReference>
<evidence type="ECO:0000256" key="4">
    <source>
        <dbReference type="ARBA" id="ARBA00047343"/>
    </source>
</evidence>
<name>A0A4P9XF31_9FUNG</name>
<evidence type="ECO:0000313" key="7">
    <source>
        <dbReference type="EMBL" id="RKP04183.1"/>
    </source>
</evidence>
<reference evidence="8" key="1">
    <citation type="journal article" date="2018" name="Nat. Microbiol.">
        <title>Leveraging single-cell genomics to expand the fungal tree of life.</title>
        <authorList>
            <person name="Ahrendt S.R."/>
            <person name="Quandt C.A."/>
            <person name="Ciobanu D."/>
            <person name="Clum A."/>
            <person name="Salamov A."/>
            <person name="Andreopoulos B."/>
            <person name="Cheng J.F."/>
            <person name="Woyke T."/>
            <person name="Pelin A."/>
            <person name="Henrissat B."/>
            <person name="Reynolds N.K."/>
            <person name="Benny G.L."/>
            <person name="Smith M.E."/>
            <person name="James T.Y."/>
            <person name="Grigoriev I.V."/>
        </authorList>
    </citation>
    <scope>NUCLEOTIDE SEQUENCE [LARGE SCALE GENOMIC DNA]</scope>
    <source>
        <strain evidence="8">ATCC 52028</strain>
    </source>
</reference>
<feature type="domain" description="Nucleotidyl transferase" evidence="5">
    <location>
        <begin position="24"/>
        <end position="289"/>
    </location>
</feature>
<dbReference type="Proteomes" id="UP000274922">
    <property type="component" value="Unassembled WGS sequence"/>
</dbReference>
<evidence type="ECO:0000259" key="6">
    <source>
        <dbReference type="Pfam" id="PF25087"/>
    </source>
</evidence>
<gene>
    <name evidence="7" type="ORF">CXG81DRAFT_8505</name>
</gene>
<comment type="catalytic activity">
    <reaction evidence="4">
        <text>alpha-D-mannose 1-phosphate + GTP + H(+) = GDP-alpha-D-mannose + diphosphate</text>
        <dbReference type="Rhea" id="RHEA:15229"/>
        <dbReference type="ChEBI" id="CHEBI:15378"/>
        <dbReference type="ChEBI" id="CHEBI:33019"/>
        <dbReference type="ChEBI" id="CHEBI:37565"/>
        <dbReference type="ChEBI" id="CHEBI:57527"/>
        <dbReference type="ChEBI" id="CHEBI:58409"/>
        <dbReference type="EC" id="2.7.7.13"/>
    </reaction>
</comment>
<dbReference type="GO" id="GO:0004475">
    <property type="term" value="F:mannose-1-phosphate guanylyltransferase (GTP) activity"/>
    <property type="evidence" value="ECO:0007669"/>
    <property type="project" value="UniProtKB-EC"/>
</dbReference>
<evidence type="ECO:0000256" key="2">
    <source>
        <dbReference type="ARBA" id="ARBA00007274"/>
    </source>
</evidence>
<comment type="similarity">
    <text evidence="2">Belongs to the transferase hexapeptide repeat family.</text>
</comment>
<dbReference type="EMBL" id="ML014112">
    <property type="protein sequence ID" value="RKP04183.1"/>
    <property type="molecule type" value="Genomic_DNA"/>
</dbReference>
<dbReference type="GO" id="GO:0005525">
    <property type="term" value="F:GTP binding"/>
    <property type="evidence" value="ECO:0007669"/>
    <property type="project" value="UniProtKB-KW"/>
</dbReference>
<dbReference type="STRING" id="1555241.A0A4P9XF31"/>
<dbReference type="InterPro" id="IPR005835">
    <property type="entry name" value="NTP_transferase_dom"/>
</dbReference>
<dbReference type="Gene3D" id="3.90.550.10">
    <property type="entry name" value="Spore Coat Polysaccharide Biosynthesis Protein SpsA, Chain A"/>
    <property type="match status" value="1"/>
</dbReference>
<dbReference type="PANTHER" id="PTHR22572">
    <property type="entry name" value="SUGAR-1-PHOSPHATE GUANYL TRANSFERASE"/>
    <property type="match status" value="1"/>
</dbReference>
<sequence length="439" mass="48276">MIARCVGVVGDGVTRSTTPQPPLKGVILVGGPSTGTRFRPLSMDLPKPLFPIAGRPMIHHHAAALAALAGMREILLMGFYEERIFDRFLDDLRNEFPQIAFRYLREYRALGTGGGLQHFSSELLRGNPAHLFVMNADIASSFPLREMLVDHQARSALATVLGIETDRSEARQFGCLVVDPETAAVKHFVEKPETFISNVISCGVYLFNPPIFDVMSEAIAARRATLQDELALDAEDVQASQQDERVNLEVDVLSRLTATGQLFAHVCVPQIDFWMQIKTPTSTIPANRQYLQYFREHAPRKLSRTEAELISPVYVHPSATVHPTARIGPNVSIGPRCTIGKGVRVRDAILLDQVDVKNDAAVLSAVVGWEGKIGAWCRVEGAPAESNQANEHATHKGMKIPTATILGKNVTLANEIAVRNCIVMPHKEIKTSCHNEILM</sequence>
<dbReference type="SUPFAM" id="SSF51161">
    <property type="entry name" value="Trimeric LpxA-like enzymes"/>
    <property type="match status" value="1"/>
</dbReference>
<dbReference type="SUPFAM" id="SSF53448">
    <property type="entry name" value="Nucleotide-diphospho-sugar transferases"/>
    <property type="match status" value="1"/>
</dbReference>
<dbReference type="Pfam" id="PF00483">
    <property type="entry name" value="NTP_transferase"/>
    <property type="match status" value="1"/>
</dbReference>
<evidence type="ECO:0000256" key="3">
    <source>
        <dbReference type="ARBA" id="ARBA00012387"/>
    </source>
</evidence>
<evidence type="ECO:0000313" key="8">
    <source>
        <dbReference type="Proteomes" id="UP000274922"/>
    </source>
</evidence>
<feature type="domain" description="Mannose-1-phosphate guanyltransferase C-terminal" evidence="6">
    <location>
        <begin position="310"/>
        <end position="436"/>
    </location>
</feature>
<dbReference type="InterPro" id="IPR029044">
    <property type="entry name" value="Nucleotide-diphossugar_trans"/>
</dbReference>
<dbReference type="AlphaFoldDB" id="A0A4P9XF31"/>
<accession>A0A4P9XF31</accession>
<dbReference type="InterPro" id="IPR011004">
    <property type="entry name" value="Trimer_LpxA-like_sf"/>
</dbReference>
<dbReference type="EC" id="2.7.7.13" evidence="3"/>
<dbReference type="Pfam" id="PF25087">
    <property type="entry name" value="GMPPB_C"/>
    <property type="match status" value="1"/>
</dbReference>
<evidence type="ECO:0000259" key="5">
    <source>
        <dbReference type="Pfam" id="PF00483"/>
    </source>
</evidence>
<evidence type="ECO:0000256" key="1">
    <source>
        <dbReference type="ARBA" id="ARBA00004823"/>
    </source>
</evidence>
<comment type="pathway">
    <text evidence="1">Nucleotide-sugar biosynthesis; GDP-alpha-D-mannose biosynthesis; GDP-alpha-D-mannose from alpha-D-mannose 1-phosphate (GTP route): step 1/1.</text>
</comment>
<dbReference type="Gene3D" id="2.160.10.10">
    <property type="entry name" value="Hexapeptide repeat proteins"/>
    <property type="match status" value="1"/>
</dbReference>
<keyword evidence="8" id="KW-1185">Reference proteome</keyword>
<proteinExistence type="inferred from homology"/>